<dbReference type="Proteomes" id="UP000009059">
    <property type="component" value="Chromosome"/>
</dbReference>
<accession>E8QDR6</accession>
<dbReference type="HOGENOM" id="CLU_2395680_0_0_7"/>
<dbReference type="KEGG" id="hpn:HPIN_00625"/>
<protein>
    <submittedName>
        <fullName evidence="1">Uncharacterized protein</fullName>
    </submittedName>
</protein>
<evidence type="ECO:0000313" key="2">
    <source>
        <dbReference type="Proteomes" id="UP000009059"/>
    </source>
</evidence>
<gene>
    <name evidence="1" type="ordered locus">HPIN_00625</name>
</gene>
<organism evidence="1 2">
    <name type="scientific">Helicobacter pylori (strain India7)</name>
    <dbReference type="NCBI Taxonomy" id="907238"/>
    <lineage>
        <taxon>Bacteria</taxon>
        <taxon>Pseudomonadati</taxon>
        <taxon>Campylobacterota</taxon>
        <taxon>Epsilonproteobacteria</taxon>
        <taxon>Campylobacterales</taxon>
        <taxon>Helicobacteraceae</taxon>
        <taxon>Helicobacter</taxon>
    </lineage>
</organism>
<name>E8QDR6_HELP7</name>
<reference evidence="2" key="1">
    <citation type="submission" date="2010-11" db="EMBL/GenBank/DDBJ databases">
        <title>Genome sequence of Helicobacter pylori strain India7.</title>
        <authorList>
            <person name="Kersulyte D."/>
            <person name="Mukhopadhyay A."/>
            <person name="Choudhury A."/>
            <person name="Nair G.B."/>
            <person name="Berg D.E."/>
        </authorList>
    </citation>
    <scope>NUCLEOTIDE SEQUENCE [LARGE SCALE GENOMIC DNA]</scope>
    <source>
        <strain evidence="2">India7</strain>
    </source>
</reference>
<dbReference type="EMBL" id="CP002331">
    <property type="protein sequence ID" value="ADU79382.1"/>
    <property type="molecule type" value="Genomic_DNA"/>
</dbReference>
<sequence length="93" mass="10703">MLGLSLLKTITFLKSLDLSFLVFFAVSLRFCCAKIFEIQRLIELIITLRHSNAFYKAYKNFNGVLVIKLMPLSVFYNQNKRASQAIVSHDTLL</sequence>
<proteinExistence type="predicted"/>
<dbReference type="AlphaFoldDB" id="E8QDR6"/>
<evidence type="ECO:0000313" key="1">
    <source>
        <dbReference type="EMBL" id="ADU79382.1"/>
    </source>
</evidence>